<sequence length="105" mass="11153">MQTKSRCAGNSGDGPEPMMERLAAIRNPATAPAAALPVALRDFDSLPDSAFVRRPVVLGLLGGINAVTLWRWTQSGKWPSPARIGGNVAWRVADVRKALADLSTS</sequence>
<accession>A0A4R2MEX9</accession>
<gene>
    <name evidence="1" type="ORF">EV684_105230</name>
</gene>
<comment type="caution">
    <text evidence="1">The sequence shown here is derived from an EMBL/GenBank/DDBJ whole genome shotgun (WGS) entry which is preliminary data.</text>
</comment>
<dbReference type="EMBL" id="SLXD01000005">
    <property type="protein sequence ID" value="TCP03064.1"/>
    <property type="molecule type" value="Genomic_DNA"/>
</dbReference>
<organism evidence="1 2">
    <name type="scientific">Rubrivivax gelatinosus</name>
    <name type="common">Rhodocyclus gelatinosus</name>
    <name type="synonym">Rhodopseudomonas gelatinosa</name>
    <dbReference type="NCBI Taxonomy" id="28068"/>
    <lineage>
        <taxon>Bacteria</taxon>
        <taxon>Pseudomonadati</taxon>
        <taxon>Pseudomonadota</taxon>
        <taxon>Betaproteobacteria</taxon>
        <taxon>Burkholderiales</taxon>
        <taxon>Sphaerotilaceae</taxon>
        <taxon>Rubrivivax</taxon>
    </lineage>
</organism>
<proteinExistence type="predicted"/>
<protein>
    <recommendedName>
        <fullName evidence="3">AlpA family transcriptional regulator</fullName>
    </recommendedName>
</protein>
<evidence type="ECO:0008006" key="3">
    <source>
        <dbReference type="Google" id="ProtNLM"/>
    </source>
</evidence>
<name>A0A4R2MEX9_RUBGE</name>
<dbReference type="RefSeq" id="WP_200222399.1">
    <property type="nucleotide sequence ID" value="NZ_CP181386.1"/>
</dbReference>
<dbReference type="GeneID" id="99684504"/>
<dbReference type="AlphaFoldDB" id="A0A4R2MEX9"/>
<dbReference type="Proteomes" id="UP000295106">
    <property type="component" value="Unassembled WGS sequence"/>
</dbReference>
<reference evidence="1 2" key="1">
    <citation type="submission" date="2019-03" db="EMBL/GenBank/DDBJ databases">
        <title>Genomic Encyclopedia of Type Strains, Phase IV (KMG-IV): sequencing the most valuable type-strain genomes for metagenomic binning, comparative biology and taxonomic classification.</title>
        <authorList>
            <person name="Goeker M."/>
        </authorList>
    </citation>
    <scope>NUCLEOTIDE SEQUENCE [LARGE SCALE GENOMIC DNA]</scope>
    <source>
        <strain evidence="1 2">DSM 1709</strain>
    </source>
</reference>
<evidence type="ECO:0000313" key="2">
    <source>
        <dbReference type="Proteomes" id="UP000295106"/>
    </source>
</evidence>
<evidence type="ECO:0000313" key="1">
    <source>
        <dbReference type="EMBL" id="TCP03064.1"/>
    </source>
</evidence>